<organism evidence="1 2">
    <name type="scientific">Sphaerodactylus townsendi</name>
    <dbReference type="NCBI Taxonomy" id="933632"/>
    <lineage>
        <taxon>Eukaryota</taxon>
        <taxon>Metazoa</taxon>
        <taxon>Chordata</taxon>
        <taxon>Craniata</taxon>
        <taxon>Vertebrata</taxon>
        <taxon>Euteleostomi</taxon>
        <taxon>Lepidosauria</taxon>
        <taxon>Squamata</taxon>
        <taxon>Bifurcata</taxon>
        <taxon>Gekkota</taxon>
        <taxon>Sphaerodactylidae</taxon>
        <taxon>Sphaerodactylus</taxon>
    </lineage>
</organism>
<protein>
    <submittedName>
        <fullName evidence="1">Uncharacterized protein</fullName>
    </submittedName>
</protein>
<gene>
    <name evidence="1" type="ORF">K3G42_015122</name>
</gene>
<accession>A0ACB8EZV0</accession>
<evidence type="ECO:0000313" key="1">
    <source>
        <dbReference type="EMBL" id="KAH7998334.1"/>
    </source>
</evidence>
<dbReference type="Proteomes" id="UP000827872">
    <property type="component" value="Linkage Group LG12"/>
</dbReference>
<keyword evidence="2" id="KW-1185">Reference proteome</keyword>
<evidence type="ECO:0000313" key="2">
    <source>
        <dbReference type="Proteomes" id="UP000827872"/>
    </source>
</evidence>
<dbReference type="EMBL" id="CM037625">
    <property type="protein sequence ID" value="KAH7998334.1"/>
    <property type="molecule type" value="Genomic_DNA"/>
</dbReference>
<proteinExistence type="predicted"/>
<reference evidence="1" key="1">
    <citation type="submission" date="2021-08" db="EMBL/GenBank/DDBJ databases">
        <title>The first chromosome-level gecko genome reveals the dynamic sex chromosomes of Neotropical dwarf geckos (Sphaerodactylidae: Sphaerodactylus).</title>
        <authorList>
            <person name="Pinto B.J."/>
            <person name="Keating S.E."/>
            <person name="Gamble T."/>
        </authorList>
    </citation>
    <scope>NUCLEOTIDE SEQUENCE</scope>
    <source>
        <strain evidence="1">TG3544</strain>
    </source>
</reference>
<sequence length="151" mass="16534">MQSESGLDVKHFSPTSLPLAMPLIKERWRWSSRRYTSPSWSLGSIKSLTEEPLAEIASQVTRDDPGSQNMMTLVGRQAARPLSGGRGGASGSQGGPWARMKSNIHVVAIECPLSFQFLESAILMKGVPVRGILTFDEDEESPGGVTHRRLR</sequence>
<name>A0ACB8EZV0_9SAUR</name>
<comment type="caution">
    <text evidence="1">The sequence shown here is derived from an EMBL/GenBank/DDBJ whole genome shotgun (WGS) entry which is preliminary data.</text>
</comment>